<dbReference type="PANTHER" id="PTHR11662">
    <property type="entry name" value="SOLUTE CARRIER FAMILY 17"/>
    <property type="match status" value="1"/>
</dbReference>
<evidence type="ECO:0000256" key="2">
    <source>
        <dbReference type="ARBA" id="ARBA00022475"/>
    </source>
</evidence>
<evidence type="ECO:0000256" key="6">
    <source>
        <dbReference type="SAM" id="Phobius"/>
    </source>
</evidence>
<feature type="transmembrane region" description="Helical" evidence="6">
    <location>
        <begin position="174"/>
        <end position="193"/>
    </location>
</feature>
<dbReference type="InterPro" id="IPR020846">
    <property type="entry name" value="MFS_dom"/>
</dbReference>
<keyword evidence="5 6" id="KW-0472">Membrane</keyword>
<dbReference type="SUPFAM" id="SSF103473">
    <property type="entry name" value="MFS general substrate transporter"/>
    <property type="match status" value="1"/>
</dbReference>
<protein>
    <submittedName>
        <fullName evidence="8">MFS transporter</fullName>
    </submittedName>
</protein>
<feature type="transmembrane region" description="Helical" evidence="6">
    <location>
        <begin position="85"/>
        <end position="112"/>
    </location>
</feature>
<dbReference type="Proteomes" id="UP001326110">
    <property type="component" value="Chromosome"/>
</dbReference>
<keyword evidence="9" id="KW-1185">Reference proteome</keyword>
<dbReference type="Gene3D" id="1.20.1250.20">
    <property type="entry name" value="MFS general substrate transporter like domains"/>
    <property type="match status" value="2"/>
</dbReference>
<dbReference type="PROSITE" id="PS50850">
    <property type="entry name" value="MFS"/>
    <property type="match status" value="1"/>
</dbReference>
<evidence type="ECO:0000256" key="4">
    <source>
        <dbReference type="ARBA" id="ARBA00022989"/>
    </source>
</evidence>
<proteinExistence type="predicted"/>
<feature type="transmembrane region" description="Helical" evidence="6">
    <location>
        <begin position="269"/>
        <end position="290"/>
    </location>
</feature>
<dbReference type="InterPro" id="IPR050382">
    <property type="entry name" value="MFS_Na/Anion_cotransporter"/>
</dbReference>
<sequence>MKNNTYNETPTRILRRQQLSLVLLVVCGVINYLDRATLAVANEYIRADLGLSLGQMGLLLSAFSWSYALCQLPVGALVDKIGPRWLLGGGLVVWSLAQAAGGFAATFGYFVLARIALGIGEAPQFPAAARVVSNWFPARARGTPTGIYNSASPLGVALAPLVLAPLIIATSWHWAFFITGAMGLVAAVVWVMLYRDPVRADMTAAEQAYLEVDEAAAAAPKANFAWWLALFRYRVTWGMMLGFFGSVYLNWVYLTWLPGYLRTERHMDLAYAGLAASVPFMCGFAGALIAGWASDRVARAASSPVTGRRNAVVIATLGMVVFTIPAALVDSNLVAVACISIVIFLANASSACAWSLATVAAPPSRVASLGALQNFGGFLGGALAPILTGYIAQTWSFVPALLAGAGIAFMGAMSYLFLVTKPIPE</sequence>
<dbReference type="PANTHER" id="PTHR11662:SF399">
    <property type="entry name" value="FI19708P1-RELATED"/>
    <property type="match status" value="1"/>
</dbReference>
<feature type="transmembrane region" description="Helical" evidence="6">
    <location>
        <begin position="147"/>
        <end position="168"/>
    </location>
</feature>
<dbReference type="EMBL" id="CP140152">
    <property type="protein sequence ID" value="WQH04514.1"/>
    <property type="molecule type" value="Genomic_DNA"/>
</dbReference>
<dbReference type="InterPro" id="IPR011701">
    <property type="entry name" value="MFS"/>
</dbReference>
<evidence type="ECO:0000256" key="5">
    <source>
        <dbReference type="ARBA" id="ARBA00023136"/>
    </source>
</evidence>
<evidence type="ECO:0000313" key="8">
    <source>
        <dbReference type="EMBL" id="WQH04514.1"/>
    </source>
</evidence>
<dbReference type="InterPro" id="IPR000849">
    <property type="entry name" value="Sugar_P_transporter"/>
</dbReference>
<keyword evidence="3 6" id="KW-0812">Transmembrane</keyword>
<evidence type="ECO:0000256" key="1">
    <source>
        <dbReference type="ARBA" id="ARBA00004651"/>
    </source>
</evidence>
<feature type="transmembrane region" description="Helical" evidence="6">
    <location>
        <begin position="397"/>
        <end position="419"/>
    </location>
</feature>
<evidence type="ECO:0000259" key="7">
    <source>
        <dbReference type="PROSITE" id="PS50850"/>
    </source>
</evidence>
<feature type="transmembrane region" description="Helical" evidence="6">
    <location>
        <begin position="237"/>
        <end position="257"/>
    </location>
</feature>
<dbReference type="Pfam" id="PF07690">
    <property type="entry name" value="MFS_1"/>
    <property type="match status" value="1"/>
</dbReference>
<organism evidence="8 9">
    <name type="scientific">Duganella zoogloeoides</name>
    <dbReference type="NCBI Taxonomy" id="75659"/>
    <lineage>
        <taxon>Bacteria</taxon>
        <taxon>Pseudomonadati</taxon>
        <taxon>Pseudomonadota</taxon>
        <taxon>Betaproteobacteria</taxon>
        <taxon>Burkholderiales</taxon>
        <taxon>Oxalobacteraceae</taxon>
        <taxon>Telluria group</taxon>
        <taxon>Duganella</taxon>
    </lineage>
</organism>
<gene>
    <name evidence="8" type="ORF">SR858_26340</name>
</gene>
<feature type="transmembrane region" description="Helical" evidence="6">
    <location>
        <begin position="334"/>
        <end position="357"/>
    </location>
</feature>
<keyword evidence="4 6" id="KW-1133">Transmembrane helix</keyword>
<dbReference type="GeneID" id="43165802"/>
<dbReference type="RefSeq" id="WP_019924240.1">
    <property type="nucleotide sequence ID" value="NZ_CP140152.1"/>
</dbReference>
<name>A0ABZ0XXN4_9BURK</name>
<feature type="transmembrane region" description="Helical" evidence="6">
    <location>
        <begin position="16"/>
        <end position="33"/>
    </location>
</feature>
<evidence type="ECO:0000313" key="9">
    <source>
        <dbReference type="Proteomes" id="UP001326110"/>
    </source>
</evidence>
<comment type="subcellular location">
    <subcellularLocation>
        <location evidence="1">Cell membrane</location>
        <topology evidence="1">Multi-pass membrane protein</topology>
    </subcellularLocation>
</comment>
<feature type="transmembrane region" description="Helical" evidence="6">
    <location>
        <begin position="311"/>
        <end position="328"/>
    </location>
</feature>
<feature type="domain" description="Major facilitator superfamily (MFS) profile" evidence="7">
    <location>
        <begin position="20"/>
        <end position="423"/>
    </location>
</feature>
<accession>A0ABZ0XXN4</accession>
<reference evidence="8 9" key="1">
    <citation type="submission" date="2023-11" db="EMBL/GenBank/DDBJ databases">
        <title>MicrobeMod: A computational toolkit for identifying prokaryotic methylation and restriction-modification with nanopore sequencing.</title>
        <authorList>
            <person name="Crits-Christoph A."/>
            <person name="Kang S.C."/>
            <person name="Lee H."/>
            <person name="Ostrov N."/>
        </authorList>
    </citation>
    <scope>NUCLEOTIDE SEQUENCE [LARGE SCALE GENOMIC DNA]</scope>
    <source>
        <strain evidence="8 9">ATCC 25935</strain>
    </source>
</reference>
<dbReference type="PIRSF" id="PIRSF002808">
    <property type="entry name" value="Hexose_phosphate_transp"/>
    <property type="match status" value="1"/>
</dbReference>
<feature type="transmembrane region" description="Helical" evidence="6">
    <location>
        <begin position="369"/>
        <end position="391"/>
    </location>
</feature>
<dbReference type="CDD" id="cd17319">
    <property type="entry name" value="MFS_ExuT_GudP_like"/>
    <property type="match status" value="1"/>
</dbReference>
<keyword evidence="2" id="KW-1003">Cell membrane</keyword>
<dbReference type="InterPro" id="IPR036259">
    <property type="entry name" value="MFS_trans_sf"/>
</dbReference>
<evidence type="ECO:0000256" key="3">
    <source>
        <dbReference type="ARBA" id="ARBA00022692"/>
    </source>
</evidence>